<proteinExistence type="predicted"/>
<comment type="caution">
    <text evidence="1">The sequence shown here is derived from an EMBL/GenBank/DDBJ whole genome shotgun (WGS) entry which is preliminary data.</text>
</comment>
<sequence length="172" mass="19358">MDTRSVKSVPRHEEMYSGAAYVNCTKAQRRADNAPMRSKGGDKCSPFDSKGLPINTNLFCQPCFTSPRDKLQFDRKSGLSISARHKKAEKVPLSKNKKADALSKITSTSFAHLTKQVLVETLKIKSIEKREILAIVEEEGYCWMTPLIEYLMEGTLPEETIKAHAIKIKARQ</sequence>
<dbReference type="Proteomes" id="UP001151760">
    <property type="component" value="Unassembled WGS sequence"/>
</dbReference>
<name>A0ABQ5DPA6_9ASTR</name>
<reference evidence="1" key="1">
    <citation type="journal article" date="2022" name="Int. J. Mol. Sci.">
        <title>Draft Genome of Tanacetum Coccineum: Genomic Comparison of Closely Related Tanacetum-Family Plants.</title>
        <authorList>
            <person name="Yamashiro T."/>
            <person name="Shiraishi A."/>
            <person name="Nakayama K."/>
            <person name="Satake H."/>
        </authorList>
    </citation>
    <scope>NUCLEOTIDE SEQUENCE</scope>
</reference>
<evidence type="ECO:0000313" key="1">
    <source>
        <dbReference type="EMBL" id="GJT38619.1"/>
    </source>
</evidence>
<protein>
    <submittedName>
        <fullName evidence="1">Uncharacterized protein</fullName>
    </submittedName>
</protein>
<accession>A0ABQ5DPA6</accession>
<organism evidence="1 2">
    <name type="scientific">Tanacetum coccineum</name>
    <dbReference type="NCBI Taxonomy" id="301880"/>
    <lineage>
        <taxon>Eukaryota</taxon>
        <taxon>Viridiplantae</taxon>
        <taxon>Streptophyta</taxon>
        <taxon>Embryophyta</taxon>
        <taxon>Tracheophyta</taxon>
        <taxon>Spermatophyta</taxon>
        <taxon>Magnoliopsida</taxon>
        <taxon>eudicotyledons</taxon>
        <taxon>Gunneridae</taxon>
        <taxon>Pentapetalae</taxon>
        <taxon>asterids</taxon>
        <taxon>campanulids</taxon>
        <taxon>Asterales</taxon>
        <taxon>Asteraceae</taxon>
        <taxon>Asteroideae</taxon>
        <taxon>Anthemideae</taxon>
        <taxon>Anthemidinae</taxon>
        <taxon>Tanacetum</taxon>
    </lineage>
</organism>
<evidence type="ECO:0000313" key="2">
    <source>
        <dbReference type="Proteomes" id="UP001151760"/>
    </source>
</evidence>
<keyword evidence="2" id="KW-1185">Reference proteome</keyword>
<dbReference type="EMBL" id="BQNB010015317">
    <property type="protein sequence ID" value="GJT38619.1"/>
    <property type="molecule type" value="Genomic_DNA"/>
</dbReference>
<reference evidence="1" key="2">
    <citation type="submission" date="2022-01" db="EMBL/GenBank/DDBJ databases">
        <authorList>
            <person name="Yamashiro T."/>
            <person name="Shiraishi A."/>
            <person name="Satake H."/>
            <person name="Nakayama K."/>
        </authorList>
    </citation>
    <scope>NUCLEOTIDE SEQUENCE</scope>
</reference>
<gene>
    <name evidence="1" type="ORF">Tco_0938484</name>
</gene>